<accession>A0A4Z2G6L7</accession>
<keyword evidence="2" id="KW-1185">Reference proteome</keyword>
<dbReference type="Proteomes" id="UP000314294">
    <property type="component" value="Unassembled WGS sequence"/>
</dbReference>
<organism evidence="1 2">
    <name type="scientific">Liparis tanakae</name>
    <name type="common">Tanaka's snailfish</name>
    <dbReference type="NCBI Taxonomy" id="230148"/>
    <lineage>
        <taxon>Eukaryota</taxon>
        <taxon>Metazoa</taxon>
        <taxon>Chordata</taxon>
        <taxon>Craniata</taxon>
        <taxon>Vertebrata</taxon>
        <taxon>Euteleostomi</taxon>
        <taxon>Actinopterygii</taxon>
        <taxon>Neopterygii</taxon>
        <taxon>Teleostei</taxon>
        <taxon>Neoteleostei</taxon>
        <taxon>Acanthomorphata</taxon>
        <taxon>Eupercaria</taxon>
        <taxon>Perciformes</taxon>
        <taxon>Cottioidei</taxon>
        <taxon>Cottales</taxon>
        <taxon>Liparidae</taxon>
        <taxon>Liparis</taxon>
    </lineage>
</organism>
<dbReference type="AlphaFoldDB" id="A0A4Z2G6L7"/>
<evidence type="ECO:0000313" key="2">
    <source>
        <dbReference type="Proteomes" id="UP000314294"/>
    </source>
</evidence>
<reference evidence="1 2" key="1">
    <citation type="submission" date="2019-03" db="EMBL/GenBank/DDBJ databases">
        <title>First draft genome of Liparis tanakae, snailfish: a comprehensive survey of snailfish specific genes.</title>
        <authorList>
            <person name="Kim W."/>
            <person name="Song I."/>
            <person name="Jeong J.-H."/>
            <person name="Kim D."/>
            <person name="Kim S."/>
            <person name="Ryu S."/>
            <person name="Song J.Y."/>
            <person name="Lee S.K."/>
        </authorList>
    </citation>
    <scope>NUCLEOTIDE SEQUENCE [LARGE SCALE GENOMIC DNA]</scope>
    <source>
        <tissue evidence="1">Muscle</tissue>
    </source>
</reference>
<proteinExistence type="predicted"/>
<dbReference type="EMBL" id="SRLO01000664">
    <property type="protein sequence ID" value="TNN49208.1"/>
    <property type="molecule type" value="Genomic_DNA"/>
</dbReference>
<sequence length="72" mass="7870">MATVMAAWRVPSGTKHSARSCCRFSLNHTIWSTMPSREESSVGCSSRCMCMIRLQRHIGAVARMGPGSDAPE</sequence>
<gene>
    <name evidence="1" type="ORF">EYF80_040574</name>
</gene>
<comment type="caution">
    <text evidence="1">The sequence shown here is derived from an EMBL/GenBank/DDBJ whole genome shotgun (WGS) entry which is preliminary data.</text>
</comment>
<name>A0A4Z2G6L7_9TELE</name>
<protein>
    <submittedName>
        <fullName evidence="1">Uncharacterized protein</fullName>
    </submittedName>
</protein>
<evidence type="ECO:0000313" key="1">
    <source>
        <dbReference type="EMBL" id="TNN49208.1"/>
    </source>
</evidence>